<feature type="transmembrane region" description="Helical" evidence="1">
    <location>
        <begin position="80"/>
        <end position="102"/>
    </location>
</feature>
<keyword evidence="1" id="KW-1133">Transmembrane helix</keyword>
<name>A0ABS5IU77_9BACT</name>
<reference evidence="2 3" key="1">
    <citation type="submission" date="2021-04" db="EMBL/GenBank/DDBJ databases">
        <title>Chitinophaga sp. nov., isolated from the rhizosphere soil.</title>
        <authorList>
            <person name="He S."/>
        </authorList>
    </citation>
    <scope>NUCLEOTIDE SEQUENCE [LARGE SCALE GENOMIC DNA]</scope>
    <source>
        <strain evidence="2 3">2R12</strain>
    </source>
</reference>
<protein>
    <recommendedName>
        <fullName evidence="4">DUF4199 domain-containing protein</fullName>
    </recommendedName>
</protein>
<accession>A0ABS5IU77</accession>
<organism evidence="2 3">
    <name type="scientific">Chitinophaga hostae</name>
    <dbReference type="NCBI Taxonomy" id="2831022"/>
    <lineage>
        <taxon>Bacteria</taxon>
        <taxon>Pseudomonadati</taxon>
        <taxon>Bacteroidota</taxon>
        <taxon>Chitinophagia</taxon>
        <taxon>Chitinophagales</taxon>
        <taxon>Chitinophagaceae</taxon>
        <taxon>Chitinophaga</taxon>
    </lineage>
</organism>
<feature type="transmembrane region" description="Helical" evidence="1">
    <location>
        <begin position="12"/>
        <end position="33"/>
    </location>
</feature>
<evidence type="ECO:0008006" key="4">
    <source>
        <dbReference type="Google" id="ProtNLM"/>
    </source>
</evidence>
<evidence type="ECO:0000256" key="1">
    <source>
        <dbReference type="SAM" id="Phobius"/>
    </source>
</evidence>
<dbReference type="Proteomes" id="UP000676386">
    <property type="component" value="Unassembled WGS sequence"/>
</dbReference>
<feature type="transmembrane region" description="Helical" evidence="1">
    <location>
        <begin position="130"/>
        <end position="149"/>
    </location>
</feature>
<proteinExistence type="predicted"/>
<sequence length="169" mass="19026">MTFRFKLYRVTTAIALMISGFFTFMVLSSVLFLGMNLGAVIFLLSIGACFIHSVLSLYLQRSLLIPEIPLKESTPGGMRIMGAIGLIFALILIFCGLTLVLVTPEQMKEAVSQLPEEQQAAIRQTMLKPIGFVCLLMGALFTVNINLSFRFLRQWQGRQNENRQDEEQE</sequence>
<keyword evidence="3" id="KW-1185">Reference proteome</keyword>
<evidence type="ECO:0000313" key="3">
    <source>
        <dbReference type="Proteomes" id="UP000676386"/>
    </source>
</evidence>
<gene>
    <name evidence="2" type="ORF">KE626_03625</name>
</gene>
<keyword evidence="1" id="KW-0472">Membrane</keyword>
<dbReference type="RefSeq" id="WP_211971504.1">
    <property type="nucleotide sequence ID" value="NZ_CBFHAM010000053.1"/>
</dbReference>
<keyword evidence="1" id="KW-0812">Transmembrane</keyword>
<evidence type="ECO:0000313" key="2">
    <source>
        <dbReference type="EMBL" id="MBS0026395.1"/>
    </source>
</evidence>
<feature type="transmembrane region" description="Helical" evidence="1">
    <location>
        <begin position="39"/>
        <end position="59"/>
    </location>
</feature>
<comment type="caution">
    <text evidence="2">The sequence shown here is derived from an EMBL/GenBank/DDBJ whole genome shotgun (WGS) entry which is preliminary data.</text>
</comment>
<dbReference type="EMBL" id="JAGTXB010000001">
    <property type="protein sequence ID" value="MBS0026395.1"/>
    <property type="molecule type" value="Genomic_DNA"/>
</dbReference>